<gene>
    <name evidence="2" type="ORF">MMON_34490</name>
</gene>
<sequence>MPVAGDVQSRVVPHVHGGEAQIVAEPGAVGARIGSVDGRARGSAPRRFGLAQPVDEYDEAVGRVGERLGERRGRRVDGAPVHPHGHGRGQRIAAGGEFVTVDAVERGDRLRDGRGPVDRGVVVEARRREDTDRLGHALAGGADRGVDRLGDDVVDHLDRAGGGADGGEHPARDAGVHTPDDVVQDGDSLGGDFAESPDLSGAHGPVYPDRGAGHGRSPAGSAPGR</sequence>
<feature type="region of interest" description="Disordered" evidence="1">
    <location>
        <begin position="154"/>
        <end position="225"/>
    </location>
</feature>
<evidence type="ECO:0000313" key="2">
    <source>
        <dbReference type="EMBL" id="BBZ62148.1"/>
    </source>
</evidence>
<keyword evidence="3" id="KW-1185">Reference proteome</keyword>
<accession>A0AAD1IX77</accession>
<feature type="compositionally biased region" description="Basic and acidic residues" evidence="1">
    <location>
        <begin position="166"/>
        <end position="180"/>
    </location>
</feature>
<protein>
    <submittedName>
        <fullName evidence="2">Uncharacterized protein</fullName>
    </submittedName>
</protein>
<dbReference type="Proteomes" id="UP000466039">
    <property type="component" value="Chromosome"/>
</dbReference>
<evidence type="ECO:0000256" key="1">
    <source>
        <dbReference type="SAM" id="MobiDB-lite"/>
    </source>
</evidence>
<evidence type="ECO:0000313" key="3">
    <source>
        <dbReference type="Proteomes" id="UP000466039"/>
    </source>
</evidence>
<reference evidence="2 3" key="1">
    <citation type="journal article" date="2019" name="Emerg. Microbes Infect.">
        <title>Comprehensive subspecies identification of 175 nontuberculous mycobacteria species based on 7547 genomic profiles.</title>
        <authorList>
            <person name="Matsumoto Y."/>
            <person name="Kinjo T."/>
            <person name="Motooka D."/>
            <person name="Nabeya D."/>
            <person name="Jung N."/>
            <person name="Uechi K."/>
            <person name="Horii T."/>
            <person name="Iida T."/>
            <person name="Fujita J."/>
            <person name="Nakamura S."/>
        </authorList>
    </citation>
    <scope>NUCLEOTIDE SEQUENCE [LARGE SCALE GENOMIC DNA]</scope>
    <source>
        <strain evidence="2 3">JCM 15658</strain>
    </source>
</reference>
<name>A0AAD1IX77_MYCMB</name>
<dbReference type="AlphaFoldDB" id="A0AAD1IX77"/>
<proteinExistence type="predicted"/>
<organism evidence="2 3">
    <name type="scientific">Mycolicibacterium monacense</name>
    <name type="common">Mycobacterium monacense</name>
    <dbReference type="NCBI Taxonomy" id="85693"/>
    <lineage>
        <taxon>Bacteria</taxon>
        <taxon>Bacillati</taxon>
        <taxon>Actinomycetota</taxon>
        <taxon>Actinomycetes</taxon>
        <taxon>Mycobacteriales</taxon>
        <taxon>Mycobacteriaceae</taxon>
        <taxon>Mycolicibacterium</taxon>
    </lineage>
</organism>
<dbReference type="EMBL" id="AP022617">
    <property type="protein sequence ID" value="BBZ62148.1"/>
    <property type="molecule type" value="Genomic_DNA"/>
</dbReference>